<dbReference type="InterPro" id="IPR009589">
    <property type="entry name" value="PH_YyaB-like"/>
</dbReference>
<feature type="domain" description="Uncharacterized protein YyaB-like PH" evidence="2">
    <location>
        <begin position="53"/>
        <end position="126"/>
    </location>
</feature>
<dbReference type="GO" id="GO:0030153">
    <property type="term" value="P:bacteriocin immunity"/>
    <property type="evidence" value="ECO:0007669"/>
    <property type="project" value="InterPro"/>
</dbReference>
<dbReference type="STRING" id="641691.SAMN05421636_10829"/>
<evidence type="ECO:0000313" key="3">
    <source>
        <dbReference type="EMBL" id="SDE84738.1"/>
    </source>
</evidence>
<feature type="transmembrane region" description="Helical" evidence="1">
    <location>
        <begin position="32"/>
        <end position="50"/>
    </location>
</feature>
<reference evidence="3 4" key="1">
    <citation type="submission" date="2016-10" db="EMBL/GenBank/DDBJ databases">
        <authorList>
            <person name="de Groot N.N."/>
        </authorList>
    </citation>
    <scope>NUCLEOTIDE SEQUENCE [LARGE SCALE GENOMIC DNA]</scope>
    <source>
        <strain evidence="3 4">DSM 23421</strain>
    </source>
</reference>
<evidence type="ECO:0000259" key="2">
    <source>
        <dbReference type="Pfam" id="PF06713"/>
    </source>
</evidence>
<name>A0A1G7G9B6_9FLAO</name>
<dbReference type="Pfam" id="PF06713">
    <property type="entry name" value="bPH_4"/>
    <property type="match status" value="1"/>
</dbReference>
<gene>
    <name evidence="3" type="ORF">SAMN05421636_10829</name>
</gene>
<organism evidence="3 4">
    <name type="scientific">Pricia antarctica</name>
    <dbReference type="NCBI Taxonomy" id="641691"/>
    <lineage>
        <taxon>Bacteria</taxon>
        <taxon>Pseudomonadati</taxon>
        <taxon>Bacteroidota</taxon>
        <taxon>Flavobacteriia</taxon>
        <taxon>Flavobacteriales</taxon>
        <taxon>Flavobacteriaceae</taxon>
        <taxon>Pricia</taxon>
    </lineage>
</organism>
<dbReference type="OrthoDB" id="1261156at2"/>
<dbReference type="AlphaFoldDB" id="A0A1G7G9B6"/>
<evidence type="ECO:0000256" key="1">
    <source>
        <dbReference type="SAM" id="Phobius"/>
    </source>
</evidence>
<keyword evidence="1" id="KW-0472">Membrane</keyword>
<dbReference type="RefSeq" id="WP_091871181.1">
    <property type="nucleotide sequence ID" value="NZ_FNAO01000008.1"/>
</dbReference>
<evidence type="ECO:0000313" key="4">
    <source>
        <dbReference type="Proteomes" id="UP000199109"/>
    </source>
</evidence>
<dbReference type="EMBL" id="FNAO01000008">
    <property type="protein sequence ID" value="SDE84738.1"/>
    <property type="molecule type" value="Genomic_DNA"/>
</dbReference>
<sequence>MKKYPSKIGFGLVCFILAVVVGSTIPLISPPIWIGLIVNVLLLVFIAHLFKTTYYVIDGNSLIIKSSFLVNKKIDINRIRKISETNNPLSAPAASLDRLEIAYDRHGSILISPKDKSGLINHITRLNPQIEVQYKYRK</sequence>
<dbReference type="Proteomes" id="UP000199109">
    <property type="component" value="Unassembled WGS sequence"/>
</dbReference>
<proteinExistence type="predicted"/>
<accession>A0A1G7G9B6</accession>
<keyword evidence="4" id="KW-1185">Reference proteome</keyword>
<keyword evidence="1" id="KW-0812">Transmembrane</keyword>
<protein>
    <submittedName>
        <fullName evidence="3">PH domain-containing protein</fullName>
    </submittedName>
</protein>
<keyword evidence="1" id="KW-1133">Transmembrane helix</keyword>